<proteinExistence type="predicted"/>
<dbReference type="GO" id="GO:0008610">
    <property type="term" value="P:lipid biosynthetic process"/>
    <property type="evidence" value="ECO:0007669"/>
    <property type="project" value="UniProtKB-ARBA"/>
</dbReference>
<feature type="domain" description="Glycosyl transferase family 1" evidence="3">
    <location>
        <begin position="233"/>
        <end position="384"/>
    </location>
</feature>
<protein>
    <submittedName>
        <fullName evidence="5">Glycosyl transferase</fullName>
    </submittedName>
</protein>
<dbReference type="InterPro" id="IPR050194">
    <property type="entry name" value="Glycosyltransferase_grp1"/>
</dbReference>
<sequence>MTDMPALLSINNYHYRRGGSDGVYLDHAELMESLGWRGAFFSMRHPENLPTPWSRYFIDELEFGGDYSLPQKISMATKSVYSFEAQRKLRMLLRDFEPDVAHLHGIYHHHSPSILPVLTEAGIPVVMTAHDLKIACPNYKMLNRTGVCERCRTGSVLNVIRNRCVRDSLSASVIVAAESGLQRSMQTYRKHLTKVVAPSRFFVDKFVEWGWPREQFVHIPNYVDAARFVPDYEPGDYFLYFGRLAPEKGIATLMRAARLAGVKLKIAGSGPMAAELTELQGQLRGDTEFLGFQTGADLHALVRGARAVVLPSEWYENAPLSVLESFALGKPMIGARIGGIPETIDEAENGWTFASKDIAGLAQLLSTVAAMPDAQVARAGRAARETVEKRFNAEGYADAMLSLYSSLGVKTSSRGLVRQERNT</sequence>
<keyword evidence="6" id="KW-1185">Reference proteome</keyword>
<dbReference type="AlphaFoldDB" id="A0A7I7XMU8"/>
<dbReference type="Pfam" id="PF13439">
    <property type="entry name" value="Glyco_transf_4"/>
    <property type="match status" value="1"/>
</dbReference>
<dbReference type="GO" id="GO:1901137">
    <property type="term" value="P:carbohydrate derivative biosynthetic process"/>
    <property type="evidence" value="ECO:0007669"/>
    <property type="project" value="UniProtKB-ARBA"/>
</dbReference>
<dbReference type="Gene3D" id="3.40.50.2000">
    <property type="entry name" value="Glycogen Phosphorylase B"/>
    <property type="match status" value="2"/>
</dbReference>
<gene>
    <name evidence="5" type="ORF">MMAD_48190</name>
</gene>
<dbReference type="GO" id="GO:0016757">
    <property type="term" value="F:glycosyltransferase activity"/>
    <property type="evidence" value="ECO:0007669"/>
    <property type="project" value="UniProtKB-KW"/>
</dbReference>
<evidence type="ECO:0000256" key="1">
    <source>
        <dbReference type="ARBA" id="ARBA00022676"/>
    </source>
</evidence>
<evidence type="ECO:0000259" key="3">
    <source>
        <dbReference type="Pfam" id="PF00534"/>
    </source>
</evidence>
<dbReference type="InterPro" id="IPR001296">
    <property type="entry name" value="Glyco_trans_1"/>
</dbReference>
<dbReference type="Pfam" id="PF00534">
    <property type="entry name" value="Glycos_transf_1"/>
    <property type="match status" value="1"/>
</dbReference>
<evidence type="ECO:0000313" key="6">
    <source>
        <dbReference type="Proteomes" id="UP000466517"/>
    </source>
</evidence>
<organism evidence="5 6">
    <name type="scientific">Mycolicibacterium madagascariense</name>
    <dbReference type="NCBI Taxonomy" id="212765"/>
    <lineage>
        <taxon>Bacteria</taxon>
        <taxon>Bacillati</taxon>
        <taxon>Actinomycetota</taxon>
        <taxon>Actinomycetes</taxon>
        <taxon>Mycobacteriales</taxon>
        <taxon>Mycobacteriaceae</taxon>
        <taxon>Mycolicibacterium</taxon>
    </lineage>
</organism>
<evidence type="ECO:0000313" key="5">
    <source>
        <dbReference type="EMBL" id="BBZ30524.1"/>
    </source>
</evidence>
<dbReference type="Proteomes" id="UP000466517">
    <property type="component" value="Chromosome"/>
</dbReference>
<reference evidence="5 6" key="1">
    <citation type="journal article" date="2019" name="Emerg. Microbes Infect.">
        <title>Comprehensive subspecies identification of 175 nontuberculous mycobacteria species based on 7547 genomic profiles.</title>
        <authorList>
            <person name="Matsumoto Y."/>
            <person name="Kinjo T."/>
            <person name="Motooka D."/>
            <person name="Nabeya D."/>
            <person name="Jung N."/>
            <person name="Uechi K."/>
            <person name="Horii T."/>
            <person name="Iida T."/>
            <person name="Fujita J."/>
            <person name="Nakamura S."/>
        </authorList>
    </citation>
    <scope>NUCLEOTIDE SEQUENCE [LARGE SCALE GENOMIC DNA]</scope>
    <source>
        <strain evidence="5 6">JCM 13574</strain>
    </source>
</reference>
<name>A0A7I7XMU8_9MYCO</name>
<dbReference type="KEGG" id="mmag:MMAD_48190"/>
<keyword evidence="2 5" id="KW-0808">Transferase</keyword>
<accession>A0A7I7XMU8</accession>
<evidence type="ECO:0000256" key="2">
    <source>
        <dbReference type="ARBA" id="ARBA00022679"/>
    </source>
</evidence>
<dbReference type="PANTHER" id="PTHR45947:SF13">
    <property type="entry name" value="TRANSFERASE"/>
    <property type="match status" value="1"/>
</dbReference>
<dbReference type="EMBL" id="AP022610">
    <property type="protein sequence ID" value="BBZ30524.1"/>
    <property type="molecule type" value="Genomic_DNA"/>
</dbReference>
<dbReference type="SUPFAM" id="SSF53756">
    <property type="entry name" value="UDP-Glycosyltransferase/glycogen phosphorylase"/>
    <property type="match status" value="1"/>
</dbReference>
<dbReference type="CDD" id="cd03801">
    <property type="entry name" value="GT4_PimA-like"/>
    <property type="match status" value="1"/>
</dbReference>
<dbReference type="GO" id="GO:1903509">
    <property type="term" value="P:liposaccharide metabolic process"/>
    <property type="evidence" value="ECO:0007669"/>
    <property type="project" value="UniProtKB-ARBA"/>
</dbReference>
<dbReference type="PANTHER" id="PTHR45947">
    <property type="entry name" value="SULFOQUINOVOSYL TRANSFERASE SQD2"/>
    <property type="match status" value="1"/>
</dbReference>
<keyword evidence="1" id="KW-0328">Glycosyltransferase</keyword>
<evidence type="ECO:0000259" key="4">
    <source>
        <dbReference type="Pfam" id="PF13439"/>
    </source>
</evidence>
<dbReference type="InterPro" id="IPR028098">
    <property type="entry name" value="Glyco_trans_4-like_N"/>
</dbReference>
<feature type="domain" description="Glycosyltransferase subfamily 4-like N-terminal" evidence="4">
    <location>
        <begin position="77"/>
        <end position="227"/>
    </location>
</feature>